<protein>
    <submittedName>
        <fullName evidence="1">Uncharacterized protein</fullName>
    </submittedName>
</protein>
<sequence>MRRYRGFVVRRQAMRALGSLPSEPRTRLSNISRDVRFVMVGSSFYVRPSEMRSMEHGWSHHEKEKTCRQDDVLIMKRPRRLQLPSSQKAMGHRHPQNALPSGMGQVSPYSVGVFPDQPWSSTSFPKGDKAGPKRLSSSPFLSGLCHGHVQEVFKSFQSRDGVFLYVTELARRRPWFVAPPATVASRLVKQESLAYLPLGSHVPPKVNNEGPYMDNTVNTDFDVSLTGFRTSRGPPWRAWPTANLRSSAGWSNCLRICYAQGSDRSVIHNVDVVRHASDLHAYMQQHQLMELRPSVLSPRLLGELAKFGSISRSFVNLFVPSRGLSREFPERKPFNPSLS</sequence>
<dbReference type="EMBL" id="JAYMYQ010000011">
    <property type="protein sequence ID" value="KAK7306056.1"/>
    <property type="molecule type" value="Genomic_DNA"/>
</dbReference>
<gene>
    <name evidence="1" type="ORF">VNO77_43973</name>
</gene>
<name>A0AAN9JX78_CANGL</name>
<proteinExistence type="predicted"/>
<evidence type="ECO:0000313" key="1">
    <source>
        <dbReference type="EMBL" id="KAK7306056.1"/>
    </source>
</evidence>
<accession>A0AAN9JX78</accession>
<evidence type="ECO:0000313" key="2">
    <source>
        <dbReference type="Proteomes" id="UP001367508"/>
    </source>
</evidence>
<comment type="caution">
    <text evidence="1">The sequence shown here is derived from an EMBL/GenBank/DDBJ whole genome shotgun (WGS) entry which is preliminary data.</text>
</comment>
<organism evidence="1 2">
    <name type="scientific">Canavalia gladiata</name>
    <name type="common">Sword bean</name>
    <name type="synonym">Dolichos gladiatus</name>
    <dbReference type="NCBI Taxonomy" id="3824"/>
    <lineage>
        <taxon>Eukaryota</taxon>
        <taxon>Viridiplantae</taxon>
        <taxon>Streptophyta</taxon>
        <taxon>Embryophyta</taxon>
        <taxon>Tracheophyta</taxon>
        <taxon>Spermatophyta</taxon>
        <taxon>Magnoliopsida</taxon>
        <taxon>eudicotyledons</taxon>
        <taxon>Gunneridae</taxon>
        <taxon>Pentapetalae</taxon>
        <taxon>rosids</taxon>
        <taxon>fabids</taxon>
        <taxon>Fabales</taxon>
        <taxon>Fabaceae</taxon>
        <taxon>Papilionoideae</taxon>
        <taxon>50 kb inversion clade</taxon>
        <taxon>NPAAA clade</taxon>
        <taxon>indigoferoid/millettioid clade</taxon>
        <taxon>Phaseoleae</taxon>
        <taxon>Canavalia</taxon>
    </lineage>
</organism>
<dbReference type="Proteomes" id="UP001367508">
    <property type="component" value="Unassembled WGS sequence"/>
</dbReference>
<reference evidence="1 2" key="1">
    <citation type="submission" date="2024-01" db="EMBL/GenBank/DDBJ databases">
        <title>The genomes of 5 underutilized Papilionoideae crops provide insights into root nodulation and disease resistanc.</title>
        <authorList>
            <person name="Jiang F."/>
        </authorList>
    </citation>
    <scope>NUCLEOTIDE SEQUENCE [LARGE SCALE GENOMIC DNA]</scope>
    <source>
        <strain evidence="1">LVBAO_FW01</strain>
        <tissue evidence="1">Leaves</tissue>
    </source>
</reference>
<dbReference type="AlphaFoldDB" id="A0AAN9JX78"/>
<keyword evidence="2" id="KW-1185">Reference proteome</keyword>